<comment type="caution">
    <text evidence="4">The sequence shown here is derived from an EMBL/GenBank/DDBJ whole genome shotgun (WGS) entry which is preliminary data.</text>
</comment>
<organism evidence="4 5">
    <name type="scientific">Candidatus Rhodoblastus alkanivorans</name>
    <dbReference type="NCBI Taxonomy" id="2954117"/>
    <lineage>
        <taxon>Bacteria</taxon>
        <taxon>Pseudomonadati</taxon>
        <taxon>Pseudomonadota</taxon>
        <taxon>Alphaproteobacteria</taxon>
        <taxon>Hyphomicrobiales</taxon>
        <taxon>Rhodoblastaceae</taxon>
        <taxon>Rhodoblastus</taxon>
    </lineage>
</organism>
<evidence type="ECO:0000313" key="5">
    <source>
        <dbReference type="Proteomes" id="UP001139104"/>
    </source>
</evidence>
<name>A0ABS9ZA35_9HYPH</name>
<feature type="domain" description="DUF6460" evidence="3">
    <location>
        <begin position="78"/>
        <end position="112"/>
    </location>
</feature>
<dbReference type="RefSeq" id="WP_243068441.1">
    <property type="nucleotide sequence ID" value="NZ_JAIVFK010000001.1"/>
</dbReference>
<dbReference type="InterPro" id="IPR045594">
    <property type="entry name" value="DUF6460"/>
</dbReference>
<evidence type="ECO:0000313" key="4">
    <source>
        <dbReference type="EMBL" id="MCI4684550.1"/>
    </source>
</evidence>
<keyword evidence="5" id="KW-1185">Reference proteome</keyword>
<protein>
    <submittedName>
        <fullName evidence="4">DUF6460 domain-containing protein</fullName>
    </submittedName>
</protein>
<keyword evidence="2" id="KW-0472">Membrane</keyword>
<keyword evidence="2" id="KW-0812">Transmembrane</keyword>
<feature type="transmembrane region" description="Helical" evidence="2">
    <location>
        <begin position="88"/>
        <end position="109"/>
    </location>
</feature>
<gene>
    <name evidence="4" type="ORF">K2U94_17555</name>
</gene>
<evidence type="ECO:0000259" key="3">
    <source>
        <dbReference type="Pfam" id="PF20061"/>
    </source>
</evidence>
<evidence type="ECO:0000256" key="2">
    <source>
        <dbReference type="SAM" id="Phobius"/>
    </source>
</evidence>
<dbReference type="Pfam" id="PF20061">
    <property type="entry name" value="DUF6460"/>
    <property type="match status" value="1"/>
</dbReference>
<dbReference type="EMBL" id="JAIVFP010000001">
    <property type="protein sequence ID" value="MCI4684550.1"/>
    <property type="molecule type" value="Genomic_DNA"/>
</dbReference>
<evidence type="ECO:0000256" key="1">
    <source>
        <dbReference type="SAM" id="MobiDB-lite"/>
    </source>
</evidence>
<reference evidence="4" key="1">
    <citation type="journal article" date="2022" name="ISME J.">
        <title>Identification of active gaseous-alkane degraders at natural gas seeps.</title>
        <authorList>
            <person name="Farhan Ul Haque M."/>
            <person name="Hernandez M."/>
            <person name="Crombie A.T."/>
            <person name="Murrell J.C."/>
        </authorList>
    </citation>
    <scope>NUCLEOTIDE SEQUENCE</scope>
    <source>
        <strain evidence="4">PC2</strain>
    </source>
</reference>
<feature type="transmembrane region" description="Helical" evidence="2">
    <location>
        <begin position="41"/>
        <end position="59"/>
    </location>
</feature>
<dbReference type="Proteomes" id="UP001139104">
    <property type="component" value="Unassembled WGS sequence"/>
</dbReference>
<sequence length="115" mass="12873">MTEQDTPARHPFEPRPADIADANRPDPGGFERFLGGKPASVAVRLVFLSLIVGFFLVWLDIRPIDVLDSLRGMIQHFWNMGFEAIRSIAEYIAAGAAIVVPIWLALRLLTMRGRE</sequence>
<feature type="region of interest" description="Disordered" evidence="1">
    <location>
        <begin position="1"/>
        <end position="24"/>
    </location>
</feature>
<proteinExistence type="predicted"/>
<accession>A0ABS9ZA35</accession>
<keyword evidence="2" id="KW-1133">Transmembrane helix</keyword>